<feature type="domain" description="AMP-binding enzyme C-terminal" evidence="12">
    <location>
        <begin position="486"/>
        <end position="562"/>
    </location>
</feature>
<comment type="similarity">
    <text evidence="2">Belongs to the ATP-dependent AMP-binding enzyme family.</text>
</comment>
<feature type="domain" description="AMP-dependent synthetase/ligase" evidence="11">
    <location>
        <begin position="55"/>
        <end position="428"/>
    </location>
</feature>
<evidence type="ECO:0000313" key="13">
    <source>
        <dbReference type="EMBL" id="RCV21507.1"/>
    </source>
</evidence>
<dbReference type="Pfam" id="PF00501">
    <property type="entry name" value="AMP-binding"/>
    <property type="match status" value="1"/>
</dbReference>
<comment type="catalytic activity">
    <reaction evidence="8">
        <text>(E)-4-coumarate + ATP + H(+) = (E)-4-coumaroyl-AMP + diphosphate</text>
        <dbReference type="Rhea" id="RHEA:72419"/>
        <dbReference type="ChEBI" id="CHEBI:12876"/>
        <dbReference type="ChEBI" id="CHEBI:15378"/>
        <dbReference type="ChEBI" id="CHEBI:30616"/>
        <dbReference type="ChEBI" id="CHEBI:33019"/>
        <dbReference type="ChEBI" id="CHEBI:192348"/>
    </reaction>
    <physiologicalReaction direction="left-to-right" evidence="8">
        <dbReference type="Rhea" id="RHEA:72420"/>
    </physiologicalReaction>
</comment>
<dbReference type="GO" id="GO:0009698">
    <property type="term" value="P:phenylpropanoid metabolic process"/>
    <property type="evidence" value="ECO:0007669"/>
    <property type="project" value="UniProtKB-ARBA"/>
</dbReference>
<keyword evidence="5" id="KW-0547">Nucleotide-binding</keyword>
<dbReference type="FunFam" id="3.30.300.30:FF:000007">
    <property type="entry name" value="4-coumarate--CoA ligase 2"/>
    <property type="match status" value="1"/>
</dbReference>
<keyword evidence="7" id="KW-0460">Magnesium</keyword>
<evidence type="ECO:0000256" key="1">
    <source>
        <dbReference type="ARBA" id="ARBA00001946"/>
    </source>
</evidence>
<dbReference type="PANTHER" id="PTHR24096">
    <property type="entry name" value="LONG-CHAIN-FATTY-ACID--COA LIGASE"/>
    <property type="match status" value="1"/>
</dbReference>
<dbReference type="EMBL" id="CM003531">
    <property type="protein sequence ID" value="RCV21507.1"/>
    <property type="molecule type" value="Genomic_DNA"/>
</dbReference>
<dbReference type="Gene3D" id="3.30.300.30">
    <property type="match status" value="1"/>
</dbReference>
<comment type="cofactor">
    <cofactor evidence="1">
        <name>Mg(2+)</name>
        <dbReference type="ChEBI" id="CHEBI:18420"/>
    </cofactor>
</comment>
<evidence type="ECO:0000256" key="6">
    <source>
        <dbReference type="ARBA" id="ARBA00022840"/>
    </source>
</evidence>
<evidence type="ECO:0000256" key="8">
    <source>
        <dbReference type="ARBA" id="ARBA00034219"/>
    </source>
</evidence>
<evidence type="ECO:0000256" key="2">
    <source>
        <dbReference type="ARBA" id="ARBA00006432"/>
    </source>
</evidence>
<evidence type="ECO:0000259" key="11">
    <source>
        <dbReference type="Pfam" id="PF00501"/>
    </source>
</evidence>
<protein>
    <recommendedName>
        <fullName evidence="3">4-coumarate--CoA ligase</fullName>
        <ecNumber evidence="3">6.2.1.12</ecNumber>
    </recommendedName>
</protein>
<reference evidence="13" key="2">
    <citation type="submission" date="2015-07" db="EMBL/GenBank/DDBJ databases">
        <authorList>
            <person name="Noorani M."/>
        </authorList>
    </citation>
    <scope>NUCLEOTIDE SEQUENCE</scope>
    <source>
        <strain evidence="13">Yugu1</strain>
    </source>
</reference>
<evidence type="ECO:0000259" key="12">
    <source>
        <dbReference type="Pfam" id="PF13193"/>
    </source>
</evidence>
<dbReference type="GO" id="GO:0016207">
    <property type="term" value="F:4-coumarate-CoA ligase activity"/>
    <property type="evidence" value="ECO:0007669"/>
    <property type="project" value="UniProtKB-EC"/>
</dbReference>
<dbReference type="PROSITE" id="PS00455">
    <property type="entry name" value="AMP_BINDING"/>
    <property type="match status" value="1"/>
</dbReference>
<evidence type="ECO:0000256" key="7">
    <source>
        <dbReference type="ARBA" id="ARBA00022842"/>
    </source>
</evidence>
<evidence type="ECO:0000256" key="9">
    <source>
        <dbReference type="ARBA" id="ARBA00034223"/>
    </source>
</evidence>
<dbReference type="InterPro" id="IPR042099">
    <property type="entry name" value="ANL_N_sf"/>
</dbReference>
<evidence type="ECO:0000256" key="10">
    <source>
        <dbReference type="ARBA" id="ARBA00034252"/>
    </source>
</evidence>
<dbReference type="STRING" id="4555.A0A368QU62"/>
<dbReference type="InterPro" id="IPR020845">
    <property type="entry name" value="AMP-binding_CS"/>
</dbReference>
<evidence type="ECO:0000256" key="4">
    <source>
        <dbReference type="ARBA" id="ARBA00022598"/>
    </source>
</evidence>
<gene>
    <name evidence="13" type="ORF">SETIT_4G144800v2</name>
</gene>
<comment type="catalytic activity">
    <reaction evidence="10">
        <text>(E)-4-coumarate + ATP + CoA = (E)-4-coumaroyl-CoA + AMP + diphosphate</text>
        <dbReference type="Rhea" id="RHEA:19641"/>
        <dbReference type="ChEBI" id="CHEBI:12876"/>
        <dbReference type="ChEBI" id="CHEBI:30616"/>
        <dbReference type="ChEBI" id="CHEBI:33019"/>
        <dbReference type="ChEBI" id="CHEBI:57287"/>
        <dbReference type="ChEBI" id="CHEBI:85008"/>
        <dbReference type="ChEBI" id="CHEBI:456215"/>
        <dbReference type="EC" id="6.2.1.12"/>
    </reaction>
    <physiologicalReaction direction="left-to-right" evidence="10">
        <dbReference type="Rhea" id="RHEA:19642"/>
    </physiologicalReaction>
</comment>
<dbReference type="KEGG" id="sita:101765277"/>
<keyword evidence="4" id="KW-0436">Ligase</keyword>
<comment type="catalytic activity">
    <reaction evidence="9">
        <text>(E)-4-coumaroyl-AMP + CoA = (E)-4-coumaroyl-CoA + AMP + H(+)</text>
        <dbReference type="Rhea" id="RHEA:72423"/>
        <dbReference type="ChEBI" id="CHEBI:15378"/>
        <dbReference type="ChEBI" id="CHEBI:57287"/>
        <dbReference type="ChEBI" id="CHEBI:85008"/>
        <dbReference type="ChEBI" id="CHEBI:192348"/>
        <dbReference type="ChEBI" id="CHEBI:456215"/>
    </reaction>
    <physiologicalReaction direction="left-to-right" evidence="9">
        <dbReference type="Rhea" id="RHEA:72424"/>
    </physiologicalReaction>
</comment>
<dbReference type="AlphaFoldDB" id="A0A368QU62"/>
<reference evidence="13" key="1">
    <citation type="journal article" date="2012" name="Nat. Biotechnol.">
        <title>Reference genome sequence of the model plant Setaria.</title>
        <authorList>
            <person name="Bennetzen J.L."/>
            <person name="Schmutz J."/>
            <person name="Wang H."/>
            <person name="Percifield R."/>
            <person name="Hawkins J."/>
            <person name="Pontaroli A.C."/>
            <person name="Estep M."/>
            <person name="Feng L."/>
            <person name="Vaughn J.N."/>
            <person name="Grimwood J."/>
            <person name="Jenkins J."/>
            <person name="Barry K."/>
            <person name="Lindquist E."/>
            <person name="Hellsten U."/>
            <person name="Deshpande S."/>
            <person name="Wang X."/>
            <person name="Wu X."/>
            <person name="Mitros T."/>
            <person name="Triplett J."/>
            <person name="Yang X."/>
            <person name="Ye C.Y."/>
            <person name="Mauro-Herrera M."/>
            <person name="Wang L."/>
            <person name="Li P."/>
            <person name="Sharma M."/>
            <person name="Sharma R."/>
            <person name="Ronald P.C."/>
            <person name="Panaud O."/>
            <person name="Kellogg E.A."/>
            <person name="Brutnell T.P."/>
            <person name="Doust A.N."/>
            <person name="Tuskan G.A."/>
            <person name="Rokhsar D."/>
            <person name="Devos K.M."/>
        </authorList>
    </citation>
    <scope>NUCLEOTIDE SEQUENCE [LARGE SCALE GENOMIC DNA]</scope>
    <source>
        <strain evidence="13">Yugu1</strain>
    </source>
</reference>
<dbReference type="SUPFAM" id="SSF56801">
    <property type="entry name" value="Acetyl-CoA synthetase-like"/>
    <property type="match status" value="1"/>
</dbReference>
<organism evidence="13">
    <name type="scientific">Setaria italica</name>
    <name type="common">Foxtail millet</name>
    <name type="synonym">Panicum italicum</name>
    <dbReference type="NCBI Taxonomy" id="4555"/>
    <lineage>
        <taxon>Eukaryota</taxon>
        <taxon>Viridiplantae</taxon>
        <taxon>Streptophyta</taxon>
        <taxon>Embryophyta</taxon>
        <taxon>Tracheophyta</taxon>
        <taxon>Spermatophyta</taxon>
        <taxon>Magnoliopsida</taxon>
        <taxon>Liliopsida</taxon>
        <taxon>Poales</taxon>
        <taxon>Poaceae</taxon>
        <taxon>PACMAD clade</taxon>
        <taxon>Panicoideae</taxon>
        <taxon>Panicodae</taxon>
        <taxon>Paniceae</taxon>
        <taxon>Cenchrinae</taxon>
        <taxon>Setaria</taxon>
    </lineage>
</organism>
<sequence>MVASCSPRNTETDTEAHLAAGFCAATGTYSSSHPPLAAATAASFPEYLFPRLLTFPLDRPAFVDATTGATLSFADLRARSLKVATALSALGLRRGHVALLLAPTSLHFPVVSLGVLALGAVLSTANPLLTPHELADQARDSEPFLVLTTAELAPKLSSLTASPVVVLIDELLTGIDGHDTWAYTSDDISRDDPALLFYSSGTTGRSKGVVSTHGNVIAAAAFLRRVWRRGDGDDDDGVDVYGCVLPMFHMFGFSAFVLGTPAIGATAVLVPGRFSVDRLMAAMEEHRVTRLLAVPPMVVQMAKVAAGEPSSTSTRRLCLREVVSSGAPLQREHMARFRSCFPRVNIVQCYGLTESTGIVTMCDLPQLLHEHGNDDGVECSNEPPTISIGRLVPSTEARIVDVESREALPPNHVGELWIRGPSVMQGYLRSKEATAAALVTTDAEDGGGRWLRTGDLCYFDSGGLIHVVDRIKELIKYKAYQVAPAELEDVLAVHPDIHDAAVAPYPDEEAGEIPVALVVKKPGSKRLQAQDVLSFVQSKVAPYKEVRKVVFVDSIARSPSGKILRAQLKSFLLACEMHGAELQCTTRV</sequence>
<proteinExistence type="inferred from homology"/>
<dbReference type="SMR" id="A0A368QU62"/>
<accession>A0A368QU62</accession>
<dbReference type="GO" id="GO:0005524">
    <property type="term" value="F:ATP binding"/>
    <property type="evidence" value="ECO:0007669"/>
    <property type="project" value="UniProtKB-KW"/>
</dbReference>
<evidence type="ECO:0000256" key="3">
    <source>
        <dbReference type="ARBA" id="ARBA00012959"/>
    </source>
</evidence>
<dbReference type="InterPro" id="IPR025110">
    <property type="entry name" value="AMP-bd_C"/>
</dbReference>
<dbReference type="EC" id="6.2.1.12" evidence="3"/>
<dbReference type="OrthoDB" id="10253869at2759"/>
<keyword evidence="6" id="KW-0067">ATP-binding</keyword>
<dbReference type="CDD" id="cd05904">
    <property type="entry name" value="4CL"/>
    <property type="match status" value="1"/>
</dbReference>
<dbReference type="Pfam" id="PF13193">
    <property type="entry name" value="AMP-binding_C"/>
    <property type="match status" value="1"/>
</dbReference>
<dbReference type="InterPro" id="IPR045851">
    <property type="entry name" value="AMP-bd_C_sf"/>
</dbReference>
<dbReference type="Gene3D" id="3.40.50.12780">
    <property type="entry name" value="N-terminal domain of ligase-like"/>
    <property type="match status" value="1"/>
</dbReference>
<evidence type="ECO:0000256" key="5">
    <source>
        <dbReference type="ARBA" id="ARBA00022741"/>
    </source>
</evidence>
<name>A0A368QU62_SETIT</name>
<dbReference type="InterPro" id="IPR000873">
    <property type="entry name" value="AMP-dep_synth/lig_dom"/>
</dbReference>
<dbReference type="GO" id="GO:0106290">
    <property type="term" value="F:trans-cinnamate-CoA ligase activity"/>
    <property type="evidence" value="ECO:0007669"/>
    <property type="project" value="UniProtKB-ARBA"/>
</dbReference>
<dbReference type="PANTHER" id="PTHR24096:SF338">
    <property type="entry name" value="4-COUMARATE--COA LIGASE-LIKE 8-RELATED"/>
    <property type="match status" value="1"/>
</dbReference>